<evidence type="ECO:0000313" key="2">
    <source>
        <dbReference type="EMBL" id="KMP06012.1"/>
    </source>
</evidence>
<gene>
    <name evidence="2" type="ORF">CIRG_05693</name>
</gene>
<reference evidence="3" key="1">
    <citation type="journal article" date="2010" name="Genome Res.">
        <title>Population genomic sequencing of Coccidioides fungi reveals recent hybridization and transposon control.</title>
        <authorList>
            <person name="Neafsey D.E."/>
            <person name="Barker B.M."/>
            <person name="Sharpton T.J."/>
            <person name="Stajich J.E."/>
            <person name="Park D.J."/>
            <person name="Whiston E."/>
            <person name="Hung C.-Y."/>
            <person name="McMahan C."/>
            <person name="White J."/>
            <person name="Sykes S."/>
            <person name="Heiman D."/>
            <person name="Young S."/>
            <person name="Zeng Q."/>
            <person name="Abouelleil A."/>
            <person name="Aftuck L."/>
            <person name="Bessette D."/>
            <person name="Brown A."/>
            <person name="FitzGerald M."/>
            <person name="Lui A."/>
            <person name="Macdonald J.P."/>
            <person name="Priest M."/>
            <person name="Orbach M.J."/>
            <person name="Galgiani J.N."/>
            <person name="Kirkland T.N."/>
            <person name="Cole G.T."/>
            <person name="Birren B.W."/>
            <person name="Henn M.R."/>
            <person name="Taylor J.W."/>
            <person name="Rounsley S.D."/>
        </authorList>
    </citation>
    <scope>NUCLEOTIDE SEQUENCE [LARGE SCALE GENOMIC DNA]</scope>
    <source>
        <strain evidence="3">RMSCC 2394</strain>
    </source>
</reference>
<proteinExistence type="predicted"/>
<evidence type="ECO:0000256" key="1">
    <source>
        <dbReference type="SAM" id="MobiDB-lite"/>
    </source>
</evidence>
<accession>A0A0J7B7V0</accession>
<protein>
    <submittedName>
        <fullName evidence="2">Uncharacterized protein</fullName>
    </submittedName>
</protein>
<evidence type="ECO:0000313" key="3">
    <source>
        <dbReference type="Proteomes" id="UP000054565"/>
    </source>
</evidence>
<dbReference type="AlphaFoldDB" id="A0A0J7B7V0"/>
<sequence length="121" mass="13466">MLPPAPNTHILKHPHEPTKIGGLEPAVQPVSTFPSKYMVKTAHCIFLAFDLTSSSSFSESFSLDPRLVATQAPFVAFIHLTLHGYADIVYRQPKGGRMRSEQLKTNGLHFLSKAFPMTRQC</sequence>
<name>A0A0J7B7V0_COCIT</name>
<feature type="region of interest" description="Disordered" evidence="1">
    <location>
        <begin position="1"/>
        <end position="22"/>
    </location>
</feature>
<dbReference type="EMBL" id="DS028096">
    <property type="protein sequence ID" value="KMP06012.1"/>
    <property type="molecule type" value="Genomic_DNA"/>
</dbReference>
<dbReference type="Proteomes" id="UP000054565">
    <property type="component" value="Unassembled WGS sequence"/>
</dbReference>
<organism evidence="2 3">
    <name type="scientific">Coccidioides immitis RMSCC 2394</name>
    <dbReference type="NCBI Taxonomy" id="404692"/>
    <lineage>
        <taxon>Eukaryota</taxon>
        <taxon>Fungi</taxon>
        <taxon>Dikarya</taxon>
        <taxon>Ascomycota</taxon>
        <taxon>Pezizomycotina</taxon>
        <taxon>Eurotiomycetes</taxon>
        <taxon>Eurotiomycetidae</taxon>
        <taxon>Onygenales</taxon>
        <taxon>Onygenaceae</taxon>
        <taxon>Coccidioides</taxon>
    </lineage>
</organism>